<gene>
    <name evidence="1" type="ORF">CEXT_144111</name>
</gene>
<dbReference type="AlphaFoldDB" id="A0AAV4NTU7"/>
<comment type="caution">
    <text evidence="1">The sequence shown here is derived from an EMBL/GenBank/DDBJ whole genome shotgun (WGS) entry which is preliminary data.</text>
</comment>
<name>A0AAV4NTU7_CAEEX</name>
<organism evidence="1 2">
    <name type="scientific">Caerostris extrusa</name>
    <name type="common">Bark spider</name>
    <name type="synonym">Caerostris bankana</name>
    <dbReference type="NCBI Taxonomy" id="172846"/>
    <lineage>
        <taxon>Eukaryota</taxon>
        <taxon>Metazoa</taxon>
        <taxon>Ecdysozoa</taxon>
        <taxon>Arthropoda</taxon>
        <taxon>Chelicerata</taxon>
        <taxon>Arachnida</taxon>
        <taxon>Araneae</taxon>
        <taxon>Araneomorphae</taxon>
        <taxon>Entelegynae</taxon>
        <taxon>Araneoidea</taxon>
        <taxon>Araneidae</taxon>
        <taxon>Caerostris</taxon>
    </lineage>
</organism>
<sequence>MYFLPTYFQSQQAKRTEHNHLCSLLASKLFALCIIEDWPHTTELLVTAAHGMPTLVRGPTAIHASFPELKALKFSAIVSQTSTKVMRAIIVLAGWRCPGSAQWPLQAHILFTAMRGSAQYKTVRPIRMKLSGLGVIFLTLCLCTCVAQKYQLCCSPDRSSVYGKPTLPGSLYGQTILLSPCVQTSFPPGIPSEASVLNNCGKSRPALLPSHSLLASYWCFVWRTYDSTMLITYEGLTSCLHNWLACSMMCHTTLRAGSP</sequence>
<protein>
    <submittedName>
        <fullName evidence="1">Uncharacterized protein</fullName>
    </submittedName>
</protein>
<reference evidence="1 2" key="1">
    <citation type="submission" date="2021-06" db="EMBL/GenBank/DDBJ databases">
        <title>Caerostris extrusa draft genome.</title>
        <authorList>
            <person name="Kono N."/>
            <person name="Arakawa K."/>
        </authorList>
    </citation>
    <scope>NUCLEOTIDE SEQUENCE [LARGE SCALE GENOMIC DNA]</scope>
</reference>
<keyword evidence="2" id="KW-1185">Reference proteome</keyword>
<dbReference type="Proteomes" id="UP001054945">
    <property type="component" value="Unassembled WGS sequence"/>
</dbReference>
<dbReference type="EMBL" id="BPLR01021306">
    <property type="protein sequence ID" value="GIX88292.1"/>
    <property type="molecule type" value="Genomic_DNA"/>
</dbReference>
<accession>A0AAV4NTU7</accession>
<proteinExistence type="predicted"/>
<evidence type="ECO:0000313" key="2">
    <source>
        <dbReference type="Proteomes" id="UP001054945"/>
    </source>
</evidence>
<evidence type="ECO:0000313" key="1">
    <source>
        <dbReference type="EMBL" id="GIX88292.1"/>
    </source>
</evidence>